<organism evidence="6 7">
    <name type="scientific">Apiotrichum porosum</name>
    <dbReference type="NCBI Taxonomy" id="105984"/>
    <lineage>
        <taxon>Eukaryota</taxon>
        <taxon>Fungi</taxon>
        <taxon>Dikarya</taxon>
        <taxon>Basidiomycota</taxon>
        <taxon>Agaricomycotina</taxon>
        <taxon>Tremellomycetes</taxon>
        <taxon>Trichosporonales</taxon>
        <taxon>Trichosporonaceae</taxon>
        <taxon>Apiotrichum</taxon>
    </lineage>
</organism>
<dbReference type="SMART" id="SM00547">
    <property type="entry name" value="ZnF_RBZ"/>
    <property type="match status" value="1"/>
</dbReference>
<feature type="domain" description="RanBD1" evidence="5">
    <location>
        <begin position="645"/>
        <end position="725"/>
    </location>
</feature>
<protein>
    <recommendedName>
        <fullName evidence="5">RanBD1 domain-containing protein</fullName>
    </recommendedName>
</protein>
<feature type="compositionally biased region" description="Low complexity" evidence="4">
    <location>
        <begin position="48"/>
        <end position="69"/>
    </location>
</feature>
<dbReference type="PROSITE" id="PS50196">
    <property type="entry name" value="RANBD1"/>
    <property type="match status" value="1"/>
</dbReference>
<keyword evidence="2" id="KW-0863">Zinc-finger</keyword>
<feature type="compositionally biased region" description="Basic and acidic residues" evidence="4">
    <location>
        <begin position="1"/>
        <end position="33"/>
    </location>
</feature>
<evidence type="ECO:0000256" key="3">
    <source>
        <dbReference type="ARBA" id="ARBA00022833"/>
    </source>
</evidence>
<sequence length="773" mass="76464">MGKRGADKQISKDEDDRDPRSDGEDDPGTREAAIRGLPKKRGGGEVVAPVPSFGAPPAAPSSLPFASASSSSAAPAAATSAFGGFSFGKTPAAPVAAPAAGSGFSSLSSVGTKAAATPAAPAATPAAPKAAFGGFSFGSFSAQPVAPKAAVAGPDWVCGTCMLNNPATATEKCSICEADRPGATPAASSAPKATLPTPPAGGFAFGAPKATLPNPPAGGFAFGAPKPPVTGGFSAAATAPTTGPSIASTSNVRLPAPAAPVASASRSSSGPGPSQATPPDEGEVAYYTSLRGLNASFLSLLSQSLNANEFLDLTTVLPAVLAQYTDHLRDAANKAGWQPPKAVEAPKTNGNAAPAPAPTPAAAAPTPVSASASAPAPPFGGFTFGNASTSTAPKTAVTAPAFTPAAAAPKRNIVNDIVGEVLDKQDAPPAKAPEPAAKPIVATPAKTSSLFAFASSGPLHATTPESKTFSPSAATTSPASTPAQLGKFGPGGSTPQLGFGTASKSFASLSGSGFALGHSSSSFSFGPSSSTAAVTSQAAPKAPFSFTAPPEAAESTSKTGLAFGAPTAPAAKSAFTFGATVPPATDKLAAKPTTWPGSEFGAPAPPPTFASFEPHVSASGATSGVVSAFTSGTATPAEDVRAANEYEEYTQSKNLAEGSGAGEEDEETVAEQRGRLHELVDGAFKVVGLGQFKLKRAKEGAKRRLLMRADGSGTVVLNMAVQPSFAPTADGKAVKFLGFNLAGEPKAFLFRVKTEEMANTLVDALKKETANIS</sequence>
<feature type="compositionally biased region" description="Low complexity" evidence="4">
    <location>
        <begin position="470"/>
        <end position="483"/>
    </location>
</feature>
<evidence type="ECO:0000313" key="6">
    <source>
        <dbReference type="EMBL" id="RSH82771.1"/>
    </source>
</evidence>
<accession>A0A427XVL3</accession>
<dbReference type="OrthoDB" id="185618at2759"/>
<feature type="region of interest" description="Disordered" evidence="4">
    <location>
        <begin position="588"/>
        <end position="615"/>
    </location>
</feature>
<reference evidence="6 7" key="1">
    <citation type="submission" date="2018-11" db="EMBL/GenBank/DDBJ databases">
        <title>Genome sequence of Apiotrichum porosum DSM 27194.</title>
        <authorList>
            <person name="Aliyu H."/>
            <person name="Gorte O."/>
            <person name="Ochsenreither K."/>
        </authorList>
    </citation>
    <scope>NUCLEOTIDE SEQUENCE [LARGE SCALE GENOMIC DNA]</scope>
    <source>
        <strain evidence="6 7">DSM 27194</strain>
    </source>
</reference>
<feature type="region of interest" description="Disordered" evidence="4">
    <location>
        <begin position="461"/>
        <end position="496"/>
    </location>
</feature>
<evidence type="ECO:0000256" key="2">
    <source>
        <dbReference type="ARBA" id="ARBA00022771"/>
    </source>
</evidence>
<dbReference type="SUPFAM" id="SSF50729">
    <property type="entry name" value="PH domain-like"/>
    <property type="match status" value="1"/>
</dbReference>
<dbReference type="Pfam" id="PF00638">
    <property type="entry name" value="Ran_BP1"/>
    <property type="match status" value="1"/>
</dbReference>
<dbReference type="STRING" id="105984.A0A427XVL3"/>
<dbReference type="InterPro" id="IPR001876">
    <property type="entry name" value="Znf_RanBP2"/>
</dbReference>
<feature type="compositionally biased region" description="Low complexity" evidence="4">
    <location>
        <begin position="257"/>
        <end position="275"/>
    </location>
</feature>
<dbReference type="Gene3D" id="2.30.29.30">
    <property type="entry name" value="Pleckstrin-homology domain (PH domain)/Phosphotyrosine-binding domain (PTB)"/>
    <property type="match status" value="1"/>
</dbReference>
<keyword evidence="3" id="KW-0862">Zinc</keyword>
<name>A0A427XVL3_9TREE</name>
<dbReference type="PANTHER" id="PTHR38697">
    <property type="entry name" value="NUCLEAR PORE COMPLEX PROTEIN SIMILAR TO S. CEREVISIAE NUP2 (EUROFUNG)"/>
    <property type="match status" value="1"/>
</dbReference>
<dbReference type="AlphaFoldDB" id="A0A427XVL3"/>
<evidence type="ECO:0000259" key="5">
    <source>
        <dbReference type="PROSITE" id="PS50196"/>
    </source>
</evidence>
<dbReference type="InterPro" id="IPR000156">
    <property type="entry name" value="Ran_bind_dom"/>
</dbReference>
<dbReference type="GO" id="GO:0008270">
    <property type="term" value="F:zinc ion binding"/>
    <property type="evidence" value="ECO:0007669"/>
    <property type="project" value="UniProtKB-KW"/>
</dbReference>
<dbReference type="CDD" id="cd13170">
    <property type="entry name" value="RanBD_NUP50"/>
    <property type="match status" value="1"/>
</dbReference>
<dbReference type="InterPro" id="IPR053074">
    <property type="entry name" value="NPC_Nucleoporin"/>
</dbReference>
<proteinExistence type="predicted"/>
<keyword evidence="7" id="KW-1185">Reference proteome</keyword>
<dbReference type="Gene3D" id="4.10.1060.10">
    <property type="entry name" value="Zinc finger, RanBP2-type"/>
    <property type="match status" value="1"/>
</dbReference>
<feature type="region of interest" description="Disordered" evidence="4">
    <location>
        <begin position="180"/>
        <end position="209"/>
    </location>
</feature>
<gene>
    <name evidence="6" type="ORF">EHS24_007766</name>
</gene>
<comment type="caution">
    <text evidence="6">The sequence shown here is derived from an EMBL/GenBank/DDBJ whole genome shotgun (WGS) entry which is preliminary data.</text>
</comment>
<feature type="region of interest" description="Disordered" evidence="4">
    <location>
        <begin position="333"/>
        <end position="372"/>
    </location>
</feature>
<evidence type="ECO:0000256" key="4">
    <source>
        <dbReference type="SAM" id="MobiDB-lite"/>
    </source>
</evidence>
<evidence type="ECO:0000256" key="1">
    <source>
        <dbReference type="ARBA" id="ARBA00022723"/>
    </source>
</evidence>
<dbReference type="Proteomes" id="UP000279236">
    <property type="component" value="Unassembled WGS sequence"/>
</dbReference>
<dbReference type="RefSeq" id="XP_028477003.1">
    <property type="nucleotide sequence ID" value="XM_028623110.1"/>
</dbReference>
<feature type="compositionally biased region" description="Low complexity" evidence="4">
    <location>
        <begin position="181"/>
        <end position="208"/>
    </location>
</feature>
<keyword evidence="1" id="KW-0479">Metal-binding</keyword>
<dbReference type="InterPro" id="IPR011993">
    <property type="entry name" value="PH-like_dom_sf"/>
</dbReference>
<feature type="region of interest" description="Disordered" evidence="4">
    <location>
        <begin position="257"/>
        <end position="282"/>
    </location>
</feature>
<evidence type="ECO:0000313" key="7">
    <source>
        <dbReference type="Proteomes" id="UP000279236"/>
    </source>
</evidence>
<feature type="region of interest" description="Disordered" evidence="4">
    <location>
        <begin position="1"/>
        <end position="69"/>
    </location>
</feature>
<dbReference type="PANTHER" id="PTHR38697:SF1">
    <property type="entry name" value="NUCLEAR PORE COMPLEX PROTEIN SIMILAR TO S. CEREVISIAE NUP2 (EUROFUNG)"/>
    <property type="match status" value="1"/>
</dbReference>
<dbReference type="EMBL" id="RSCE01000005">
    <property type="protein sequence ID" value="RSH82771.1"/>
    <property type="molecule type" value="Genomic_DNA"/>
</dbReference>
<dbReference type="GeneID" id="39592309"/>
<dbReference type="SMART" id="SM00160">
    <property type="entry name" value="RanBD"/>
    <property type="match status" value="1"/>
</dbReference>
<feature type="compositionally biased region" description="Low complexity" evidence="4">
    <location>
        <begin position="345"/>
        <end position="372"/>
    </location>
</feature>